<dbReference type="AlphaFoldDB" id="A0A822YNZ9"/>
<accession>A0A822YNZ9</accession>
<reference evidence="1 2" key="1">
    <citation type="journal article" date="2020" name="Mol. Biol. Evol.">
        <title>Distinct Expression and Methylation Patterns for Genes with Different Fates following a Single Whole-Genome Duplication in Flowering Plants.</title>
        <authorList>
            <person name="Shi T."/>
            <person name="Rahmani R.S."/>
            <person name="Gugger P.F."/>
            <person name="Wang M."/>
            <person name="Li H."/>
            <person name="Zhang Y."/>
            <person name="Li Z."/>
            <person name="Wang Q."/>
            <person name="Van de Peer Y."/>
            <person name="Marchal K."/>
            <person name="Chen J."/>
        </authorList>
    </citation>
    <scope>NUCLEOTIDE SEQUENCE [LARGE SCALE GENOMIC DNA]</scope>
    <source>
        <tissue evidence="1">Leaf</tissue>
    </source>
</reference>
<keyword evidence="2" id="KW-1185">Reference proteome</keyword>
<dbReference type="EMBL" id="DUZY01000003">
    <property type="protein sequence ID" value="DAD33059.1"/>
    <property type="molecule type" value="Genomic_DNA"/>
</dbReference>
<dbReference type="Proteomes" id="UP000607653">
    <property type="component" value="Unassembled WGS sequence"/>
</dbReference>
<comment type="caution">
    <text evidence="1">The sequence shown here is derived from an EMBL/GenBank/DDBJ whole genome shotgun (WGS) entry which is preliminary data.</text>
</comment>
<sequence>MKEKPECHMLQILQLCDMCTVHAVSSNRKNFTTTN</sequence>
<gene>
    <name evidence="1" type="ORF">HUJ06_011910</name>
</gene>
<organism evidence="1 2">
    <name type="scientific">Nelumbo nucifera</name>
    <name type="common">Sacred lotus</name>
    <dbReference type="NCBI Taxonomy" id="4432"/>
    <lineage>
        <taxon>Eukaryota</taxon>
        <taxon>Viridiplantae</taxon>
        <taxon>Streptophyta</taxon>
        <taxon>Embryophyta</taxon>
        <taxon>Tracheophyta</taxon>
        <taxon>Spermatophyta</taxon>
        <taxon>Magnoliopsida</taxon>
        <taxon>Proteales</taxon>
        <taxon>Nelumbonaceae</taxon>
        <taxon>Nelumbo</taxon>
    </lineage>
</organism>
<protein>
    <submittedName>
        <fullName evidence="1">Uncharacterized protein</fullName>
    </submittedName>
</protein>
<evidence type="ECO:0000313" key="1">
    <source>
        <dbReference type="EMBL" id="DAD33059.1"/>
    </source>
</evidence>
<evidence type="ECO:0000313" key="2">
    <source>
        <dbReference type="Proteomes" id="UP000607653"/>
    </source>
</evidence>
<proteinExistence type="predicted"/>
<name>A0A822YNZ9_NELNU</name>